<dbReference type="Pfam" id="PF13673">
    <property type="entry name" value="Acetyltransf_10"/>
    <property type="match status" value="1"/>
</dbReference>
<reference evidence="4 5" key="1">
    <citation type="submission" date="2016-05" db="EMBL/GenBank/DDBJ databases">
        <title>Genomic Taxonomy of the Vibrionaceae.</title>
        <authorList>
            <person name="Gomez-Gil B."/>
            <person name="Enciso-Ibarra J."/>
        </authorList>
    </citation>
    <scope>NUCLEOTIDE SEQUENCE [LARGE SCALE GENOMIC DNA]</scope>
    <source>
        <strain evidence="4 5">CAIM 1920</strain>
    </source>
</reference>
<evidence type="ECO:0000313" key="5">
    <source>
        <dbReference type="Proteomes" id="UP000094936"/>
    </source>
</evidence>
<dbReference type="GO" id="GO:0016747">
    <property type="term" value="F:acyltransferase activity, transferring groups other than amino-acyl groups"/>
    <property type="evidence" value="ECO:0007669"/>
    <property type="project" value="InterPro"/>
</dbReference>
<dbReference type="SUPFAM" id="SSF55729">
    <property type="entry name" value="Acyl-CoA N-acyltransferases (Nat)"/>
    <property type="match status" value="1"/>
</dbReference>
<evidence type="ECO:0000259" key="3">
    <source>
        <dbReference type="PROSITE" id="PS51186"/>
    </source>
</evidence>
<gene>
    <name evidence="4" type="ORF">A8L45_03775</name>
</gene>
<organism evidence="4 5">
    <name type="scientific">Veronia pacifica</name>
    <dbReference type="NCBI Taxonomy" id="1080227"/>
    <lineage>
        <taxon>Bacteria</taxon>
        <taxon>Pseudomonadati</taxon>
        <taxon>Pseudomonadota</taxon>
        <taxon>Gammaproteobacteria</taxon>
        <taxon>Vibrionales</taxon>
        <taxon>Vibrionaceae</taxon>
        <taxon>Veronia</taxon>
    </lineage>
</organism>
<dbReference type="OrthoDB" id="9796171at2"/>
<sequence>MQWITLSFSQLSTRQLYDLLRLRCEVFVVEQECAYQDLDGHDLHRDTLHLLGYRDDKLTAYARILPKDLAYPQIAIGRVVTASTERGNGAGHELVGQALLEIKQRWPGDAVVMGAQSHLIDFYRQHGFDISSDEYMEDGIPHTDMIKQHT</sequence>
<feature type="domain" description="N-acetyltransferase" evidence="3">
    <location>
        <begin position="6"/>
        <end position="150"/>
    </location>
</feature>
<dbReference type="EMBL" id="LYBM01000004">
    <property type="protein sequence ID" value="ODA35408.1"/>
    <property type="molecule type" value="Genomic_DNA"/>
</dbReference>
<comment type="caution">
    <text evidence="4">The sequence shown here is derived from an EMBL/GenBank/DDBJ whole genome shotgun (WGS) entry which is preliminary data.</text>
</comment>
<dbReference type="Gene3D" id="3.40.630.30">
    <property type="match status" value="1"/>
</dbReference>
<keyword evidence="4" id="KW-0808">Transferase</keyword>
<dbReference type="RefSeq" id="WP_068899620.1">
    <property type="nucleotide sequence ID" value="NZ_JBHUIF010000003.1"/>
</dbReference>
<dbReference type="PROSITE" id="PS51186">
    <property type="entry name" value="GNAT"/>
    <property type="match status" value="1"/>
</dbReference>
<name>A0A1C3EQ98_9GAMM</name>
<protein>
    <recommendedName>
        <fullName evidence="2">Protein ElaA</fullName>
    </recommendedName>
</protein>
<proteinExistence type="inferred from homology"/>
<dbReference type="FunFam" id="3.40.630.30:FF:000035">
    <property type="entry name" value="GNAT family N-acetyltransferase"/>
    <property type="match status" value="1"/>
</dbReference>
<keyword evidence="5" id="KW-1185">Reference proteome</keyword>
<evidence type="ECO:0000256" key="2">
    <source>
        <dbReference type="ARBA" id="ARBA00072224"/>
    </source>
</evidence>
<dbReference type="InterPro" id="IPR016181">
    <property type="entry name" value="Acyl_CoA_acyltransferase"/>
</dbReference>
<evidence type="ECO:0000256" key="1">
    <source>
        <dbReference type="ARBA" id="ARBA00009623"/>
    </source>
</evidence>
<dbReference type="Proteomes" id="UP000094936">
    <property type="component" value="Unassembled WGS sequence"/>
</dbReference>
<evidence type="ECO:0000313" key="4">
    <source>
        <dbReference type="EMBL" id="ODA35408.1"/>
    </source>
</evidence>
<dbReference type="InterPro" id="IPR000182">
    <property type="entry name" value="GNAT_dom"/>
</dbReference>
<comment type="similarity">
    <text evidence="1">Belongs to the UPF0039 (ElaA) family.</text>
</comment>
<dbReference type="STRING" id="1080227.A8L45_03775"/>
<dbReference type="AlphaFoldDB" id="A0A1C3EQ98"/>
<accession>A0A1C3EQ98</accession>